<dbReference type="NCBIfam" id="TIGR01091">
    <property type="entry name" value="upp"/>
    <property type="match status" value="1"/>
</dbReference>
<comment type="similarity">
    <text evidence="3">Belongs to the UPRTase family.</text>
</comment>
<dbReference type="EMBL" id="RWGY01000031">
    <property type="protein sequence ID" value="TVU14034.1"/>
    <property type="molecule type" value="Genomic_DNA"/>
</dbReference>
<dbReference type="AlphaFoldDB" id="A0A5J9TRQ8"/>
<accession>A0A5J9TRQ8</accession>
<keyword evidence="13" id="KW-1185">Reference proteome</keyword>
<evidence type="ECO:0000256" key="3">
    <source>
        <dbReference type="ARBA" id="ARBA00009516"/>
    </source>
</evidence>
<dbReference type="Gramene" id="TVU14034">
    <property type="protein sequence ID" value="TVU14034"/>
    <property type="gene ID" value="EJB05_37477"/>
</dbReference>
<dbReference type="PANTHER" id="PTHR32315:SF4">
    <property type="entry name" value="URACIL PHOSPHORIBOSYLTRANSFERASE, CHLOROPLASTIC"/>
    <property type="match status" value="1"/>
</dbReference>
<evidence type="ECO:0000256" key="4">
    <source>
        <dbReference type="ARBA" id="ARBA00011894"/>
    </source>
</evidence>
<keyword evidence="9" id="KW-0342">GTP-binding</keyword>
<dbReference type="GO" id="GO:0044206">
    <property type="term" value="P:UMP salvage"/>
    <property type="evidence" value="ECO:0007669"/>
    <property type="project" value="UniProtKB-UniPathway"/>
</dbReference>
<dbReference type="SUPFAM" id="SSF53271">
    <property type="entry name" value="PRTase-like"/>
    <property type="match status" value="1"/>
</dbReference>
<evidence type="ECO:0000256" key="10">
    <source>
        <dbReference type="ARBA" id="ARBA00031082"/>
    </source>
</evidence>
<evidence type="ECO:0000313" key="13">
    <source>
        <dbReference type="Proteomes" id="UP000324897"/>
    </source>
</evidence>
<evidence type="ECO:0000256" key="8">
    <source>
        <dbReference type="ARBA" id="ARBA00022741"/>
    </source>
</evidence>
<dbReference type="Pfam" id="PF14681">
    <property type="entry name" value="UPRTase"/>
    <property type="match status" value="1"/>
</dbReference>
<dbReference type="InterPro" id="IPR000836">
    <property type="entry name" value="PRTase_dom"/>
</dbReference>
<keyword evidence="7" id="KW-0808">Transferase</keyword>
<evidence type="ECO:0000256" key="6">
    <source>
        <dbReference type="ARBA" id="ARBA00022676"/>
    </source>
</evidence>
<evidence type="ECO:0000259" key="11">
    <source>
        <dbReference type="Pfam" id="PF14681"/>
    </source>
</evidence>
<dbReference type="GO" id="GO:0006223">
    <property type="term" value="P:uracil salvage"/>
    <property type="evidence" value="ECO:0007669"/>
    <property type="project" value="InterPro"/>
</dbReference>
<dbReference type="GO" id="GO:0005737">
    <property type="term" value="C:cytoplasm"/>
    <property type="evidence" value="ECO:0007669"/>
    <property type="project" value="UniProtKB-ARBA"/>
</dbReference>
<comment type="pathway">
    <text evidence="2">Pyrimidine metabolism; UMP biosynthesis via salvage pathway; UMP from uracil: step 1/1.</text>
</comment>
<keyword evidence="5" id="KW-0021">Allosteric enzyme</keyword>
<evidence type="ECO:0000256" key="1">
    <source>
        <dbReference type="ARBA" id="ARBA00001946"/>
    </source>
</evidence>
<feature type="domain" description="Phosphoribosyltransferase" evidence="11">
    <location>
        <begin position="8"/>
        <end position="215"/>
    </location>
</feature>
<dbReference type="UniPathway" id="UPA00574">
    <property type="reaction ID" value="UER00636"/>
</dbReference>
<dbReference type="InterPro" id="IPR050054">
    <property type="entry name" value="UPRTase/APRTase"/>
</dbReference>
<evidence type="ECO:0000313" key="12">
    <source>
        <dbReference type="EMBL" id="TVU14034.1"/>
    </source>
</evidence>
<dbReference type="PANTHER" id="PTHR32315">
    <property type="entry name" value="ADENINE PHOSPHORIBOSYLTRANSFERASE"/>
    <property type="match status" value="1"/>
</dbReference>
<evidence type="ECO:0000256" key="2">
    <source>
        <dbReference type="ARBA" id="ARBA00005180"/>
    </source>
</evidence>
<dbReference type="Gene3D" id="3.40.50.2020">
    <property type="match status" value="1"/>
</dbReference>
<dbReference type="OrthoDB" id="106623at2759"/>
<keyword evidence="6" id="KW-0328">Glycosyltransferase</keyword>
<protein>
    <recommendedName>
        <fullName evidence="4">uracil phosphoribosyltransferase</fullName>
        <ecNumber evidence="4">2.4.2.9</ecNumber>
    </recommendedName>
    <alternativeName>
        <fullName evidence="10">UMP pyrophosphorylase</fullName>
    </alternativeName>
</protein>
<gene>
    <name evidence="12" type="ORF">EJB05_37477</name>
</gene>
<comment type="cofactor">
    <cofactor evidence="1">
        <name>Mg(2+)</name>
        <dbReference type="ChEBI" id="CHEBI:18420"/>
    </cofactor>
</comment>
<dbReference type="GO" id="GO:0004845">
    <property type="term" value="F:uracil phosphoribosyltransferase activity"/>
    <property type="evidence" value="ECO:0007669"/>
    <property type="project" value="UniProtKB-EC"/>
</dbReference>
<comment type="caution">
    <text evidence="12">The sequence shown here is derived from an EMBL/GenBank/DDBJ whole genome shotgun (WGS) entry which is preliminary data.</text>
</comment>
<dbReference type="CDD" id="cd06223">
    <property type="entry name" value="PRTases_typeI"/>
    <property type="match status" value="1"/>
</dbReference>
<dbReference type="Proteomes" id="UP000324897">
    <property type="component" value="Unassembled WGS sequence"/>
</dbReference>
<evidence type="ECO:0000256" key="9">
    <source>
        <dbReference type="ARBA" id="ARBA00023134"/>
    </source>
</evidence>
<dbReference type="NCBIfam" id="NF001097">
    <property type="entry name" value="PRK00129.1"/>
    <property type="match status" value="1"/>
</dbReference>
<proteinExistence type="inferred from homology"/>
<keyword evidence="8" id="KW-0547">Nucleotide-binding</keyword>
<reference evidence="12 13" key="1">
    <citation type="journal article" date="2019" name="Sci. Rep.">
        <title>A high-quality genome of Eragrostis curvula grass provides insights into Poaceae evolution and supports new strategies to enhance forage quality.</title>
        <authorList>
            <person name="Carballo J."/>
            <person name="Santos B.A.C.M."/>
            <person name="Zappacosta D."/>
            <person name="Garbus I."/>
            <person name="Selva J.P."/>
            <person name="Gallo C.A."/>
            <person name="Diaz A."/>
            <person name="Albertini E."/>
            <person name="Caccamo M."/>
            <person name="Echenique V."/>
        </authorList>
    </citation>
    <scope>NUCLEOTIDE SEQUENCE [LARGE SCALE GENOMIC DNA]</scope>
    <source>
        <strain evidence="13">cv. Victoria</strain>
        <tissue evidence="12">Leaf</tissue>
    </source>
</reference>
<dbReference type="GO" id="GO:0005525">
    <property type="term" value="F:GTP binding"/>
    <property type="evidence" value="ECO:0007669"/>
    <property type="project" value="UniProtKB-KW"/>
</dbReference>
<dbReference type="FunFam" id="3.40.50.2020:FF:000003">
    <property type="entry name" value="Uracil phosphoribosyltransferase"/>
    <property type="match status" value="1"/>
</dbReference>
<evidence type="ECO:0000256" key="5">
    <source>
        <dbReference type="ARBA" id="ARBA00022533"/>
    </source>
</evidence>
<dbReference type="EC" id="2.4.2.9" evidence="4"/>
<sequence length="215" mass="23379">MDGIKVVVPAHPLVKHWVSVLRNRDTPTAAFKTGVAELGRTLTYEATKDWLPTVTKEVQSPLGACFVESIDETQPIMIVPILRAGLAFAEHATSLLPSTKTFHLGMARDEKTLQPSVYLNKLPDQFPDGCRILLMDPMLATSGTMAAAIELIKDRGADVEQIRIISAITCPPAIERLRKKFPGISVYVAAVDPVLNEKGFMIPGLGDAGDRIYGT</sequence>
<dbReference type="InterPro" id="IPR005765">
    <property type="entry name" value="UPRT"/>
</dbReference>
<organism evidence="12 13">
    <name type="scientific">Eragrostis curvula</name>
    <name type="common">weeping love grass</name>
    <dbReference type="NCBI Taxonomy" id="38414"/>
    <lineage>
        <taxon>Eukaryota</taxon>
        <taxon>Viridiplantae</taxon>
        <taxon>Streptophyta</taxon>
        <taxon>Embryophyta</taxon>
        <taxon>Tracheophyta</taxon>
        <taxon>Spermatophyta</taxon>
        <taxon>Magnoliopsida</taxon>
        <taxon>Liliopsida</taxon>
        <taxon>Poales</taxon>
        <taxon>Poaceae</taxon>
        <taxon>PACMAD clade</taxon>
        <taxon>Chloridoideae</taxon>
        <taxon>Eragrostideae</taxon>
        <taxon>Eragrostidinae</taxon>
        <taxon>Eragrostis</taxon>
    </lineage>
</organism>
<dbReference type="InterPro" id="IPR029057">
    <property type="entry name" value="PRTase-like"/>
</dbReference>
<name>A0A5J9TRQ8_9POAL</name>
<evidence type="ECO:0000256" key="7">
    <source>
        <dbReference type="ARBA" id="ARBA00022679"/>
    </source>
</evidence>